<proteinExistence type="predicted"/>
<name>A0A517TDY9_9PLAN</name>
<dbReference type="EMBL" id="CP036316">
    <property type="protein sequence ID" value="QDT66585.1"/>
    <property type="molecule type" value="Genomic_DNA"/>
</dbReference>
<keyword evidence="2" id="KW-1185">Reference proteome</keyword>
<dbReference type="KEGG" id="chya:V22_38550"/>
<gene>
    <name evidence="1" type="ORF">V22_38550</name>
</gene>
<dbReference type="RefSeq" id="WP_145265791.1">
    <property type="nucleotide sequence ID" value="NZ_CP036316.1"/>
</dbReference>
<evidence type="ECO:0000313" key="1">
    <source>
        <dbReference type="EMBL" id="QDT66585.1"/>
    </source>
</evidence>
<evidence type="ECO:0000313" key="2">
    <source>
        <dbReference type="Proteomes" id="UP000319976"/>
    </source>
</evidence>
<dbReference type="Proteomes" id="UP000319976">
    <property type="component" value="Chromosome"/>
</dbReference>
<accession>A0A517TDY9</accession>
<protein>
    <submittedName>
        <fullName evidence="1">Uncharacterized protein</fullName>
    </submittedName>
</protein>
<sequence>MAITYEQLDQFHQFASDQLKRTSNKISWPELFELWRLENPSVDEQTEIYAALDESWEDIQQGRHRPADDVISDLRNKLVTDR</sequence>
<dbReference type="AlphaFoldDB" id="A0A517TDY9"/>
<reference evidence="1 2" key="1">
    <citation type="submission" date="2019-02" db="EMBL/GenBank/DDBJ databases">
        <title>Deep-cultivation of Planctomycetes and their phenomic and genomic characterization uncovers novel biology.</title>
        <authorList>
            <person name="Wiegand S."/>
            <person name="Jogler M."/>
            <person name="Boedeker C."/>
            <person name="Pinto D."/>
            <person name="Vollmers J."/>
            <person name="Rivas-Marin E."/>
            <person name="Kohn T."/>
            <person name="Peeters S.H."/>
            <person name="Heuer A."/>
            <person name="Rast P."/>
            <person name="Oberbeckmann S."/>
            <person name="Bunk B."/>
            <person name="Jeske O."/>
            <person name="Meyerdierks A."/>
            <person name="Storesund J.E."/>
            <person name="Kallscheuer N."/>
            <person name="Luecker S."/>
            <person name="Lage O.M."/>
            <person name="Pohl T."/>
            <person name="Merkel B.J."/>
            <person name="Hornburger P."/>
            <person name="Mueller R.-W."/>
            <person name="Bruemmer F."/>
            <person name="Labrenz M."/>
            <person name="Spormann A.M."/>
            <person name="Op den Camp H."/>
            <person name="Overmann J."/>
            <person name="Amann R."/>
            <person name="Jetten M.S.M."/>
            <person name="Mascher T."/>
            <person name="Medema M.H."/>
            <person name="Devos D.P."/>
            <person name="Kaster A.-K."/>
            <person name="Ovreas L."/>
            <person name="Rohde M."/>
            <person name="Galperin M.Y."/>
            <person name="Jogler C."/>
        </authorList>
    </citation>
    <scope>NUCLEOTIDE SEQUENCE [LARGE SCALE GENOMIC DNA]</scope>
    <source>
        <strain evidence="1 2">V22</strain>
    </source>
</reference>
<dbReference type="OrthoDB" id="290223at2"/>
<organism evidence="1 2">
    <name type="scientific">Calycomorphotria hydatis</name>
    <dbReference type="NCBI Taxonomy" id="2528027"/>
    <lineage>
        <taxon>Bacteria</taxon>
        <taxon>Pseudomonadati</taxon>
        <taxon>Planctomycetota</taxon>
        <taxon>Planctomycetia</taxon>
        <taxon>Planctomycetales</taxon>
        <taxon>Planctomycetaceae</taxon>
        <taxon>Calycomorphotria</taxon>
    </lineage>
</organism>